<comment type="caution">
    <text evidence="2">The sequence shown here is derived from an EMBL/GenBank/DDBJ whole genome shotgun (WGS) entry which is preliminary data.</text>
</comment>
<gene>
    <name evidence="2" type="ORF">PAECIP111802_05529</name>
</gene>
<feature type="transmembrane region" description="Helical" evidence="1">
    <location>
        <begin position="6"/>
        <end position="23"/>
    </location>
</feature>
<proteinExistence type="predicted"/>
<keyword evidence="1" id="KW-0472">Membrane</keyword>
<reference evidence="2 3" key="1">
    <citation type="submission" date="2021-06" db="EMBL/GenBank/DDBJ databases">
        <authorList>
            <person name="Criscuolo A."/>
        </authorList>
    </citation>
    <scope>NUCLEOTIDE SEQUENCE [LARGE SCALE GENOMIC DNA]</scope>
    <source>
        <strain evidence="3">CIP 111802</strain>
    </source>
</reference>
<protein>
    <submittedName>
        <fullName evidence="2">Uncharacterized protein</fullName>
    </submittedName>
</protein>
<evidence type="ECO:0000313" key="2">
    <source>
        <dbReference type="EMBL" id="CAG7653588.1"/>
    </source>
</evidence>
<keyword evidence="1" id="KW-1133">Transmembrane helix</keyword>
<keyword evidence="1" id="KW-0812">Transmembrane</keyword>
<organism evidence="2 3">
    <name type="scientific">Paenibacillus allorhizosphaerae</name>
    <dbReference type="NCBI Taxonomy" id="2849866"/>
    <lineage>
        <taxon>Bacteria</taxon>
        <taxon>Bacillati</taxon>
        <taxon>Bacillota</taxon>
        <taxon>Bacilli</taxon>
        <taxon>Bacillales</taxon>
        <taxon>Paenibacillaceae</taxon>
        <taxon>Paenibacillus</taxon>
    </lineage>
</organism>
<evidence type="ECO:0000313" key="3">
    <source>
        <dbReference type="Proteomes" id="UP000730618"/>
    </source>
</evidence>
<feature type="transmembrane region" description="Helical" evidence="1">
    <location>
        <begin position="81"/>
        <end position="103"/>
    </location>
</feature>
<name>A0ABM8VQ01_9BACL</name>
<evidence type="ECO:0000256" key="1">
    <source>
        <dbReference type="SAM" id="Phobius"/>
    </source>
</evidence>
<dbReference type="Proteomes" id="UP000730618">
    <property type="component" value="Unassembled WGS sequence"/>
</dbReference>
<sequence>MERTVLIMTWIVSISALIAFVPLRRWREAAVVFLASQSVTWFVSISFVEWGVLWDRRERAFIARTFHREIYASNSISPLALVLYVHQPLCYAMAFTLVLHLVFSNKTIAHRRGLRRTIALVRKSAAPTQTSLFLMEKDC</sequence>
<accession>A0ABM8VQ01</accession>
<feature type="transmembrane region" description="Helical" evidence="1">
    <location>
        <begin position="30"/>
        <end position="48"/>
    </location>
</feature>
<keyword evidence="3" id="KW-1185">Reference proteome</keyword>
<dbReference type="EMBL" id="CAJVCE010000020">
    <property type="protein sequence ID" value="CAG7653588.1"/>
    <property type="molecule type" value="Genomic_DNA"/>
</dbReference>